<gene>
    <name evidence="2" type="ORF">BD289DRAFT_442338</name>
</gene>
<feature type="transmembrane region" description="Helical" evidence="1">
    <location>
        <begin position="45"/>
        <end position="65"/>
    </location>
</feature>
<keyword evidence="1" id="KW-1133">Transmembrane helix</keyword>
<evidence type="ECO:0000313" key="3">
    <source>
        <dbReference type="Proteomes" id="UP000241462"/>
    </source>
</evidence>
<keyword evidence="3" id="KW-1185">Reference proteome</keyword>
<evidence type="ECO:0000256" key="1">
    <source>
        <dbReference type="SAM" id="Phobius"/>
    </source>
</evidence>
<sequence length="68" mass="7104">MRNDRTGSCCCLSVPWSCSSAVVVVVVTAAEDSFTALPLSRPNPSRLFLSAVKVLVVAGVIVAVLRKG</sequence>
<dbReference type="EMBL" id="KZ678564">
    <property type="protein sequence ID" value="PSR79524.1"/>
    <property type="molecule type" value="Genomic_DNA"/>
</dbReference>
<keyword evidence="1" id="KW-0812">Transmembrane</keyword>
<dbReference type="InParanoid" id="A0A2T2ZYD6"/>
<dbReference type="Proteomes" id="UP000241462">
    <property type="component" value="Unassembled WGS sequence"/>
</dbReference>
<protein>
    <submittedName>
        <fullName evidence="2">Uncharacterized protein</fullName>
    </submittedName>
</protein>
<accession>A0A2T2ZYD6</accession>
<proteinExistence type="predicted"/>
<keyword evidence="1" id="KW-0472">Membrane</keyword>
<dbReference type="AlphaFoldDB" id="A0A2T2ZYD6"/>
<organism evidence="2 3">
    <name type="scientific">Coniella lustricola</name>
    <dbReference type="NCBI Taxonomy" id="2025994"/>
    <lineage>
        <taxon>Eukaryota</taxon>
        <taxon>Fungi</taxon>
        <taxon>Dikarya</taxon>
        <taxon>Ascomycota</taxon>
        <taxon>Pezizomycotina</taxon>
        <taxon>Sordariomycetes</taxon>
        <taxon>Sordariomycetidae</taxon>
        <taxon>Diaporthales</taxon>
        <taxon>Schizoparmaceae</taxon>
        <taxon>Coniella</taxon>
    </lineage>
</organism>
<evidence type="ECO:0000313" key="2">
    <source>
        <dbReference type="EMBL" id="PSR79524.1"/>
    </source>
</evidence>
<reference evidence="2 3" key="1">
    <citation type="journal article" date="2018" name="Mycol. Prog.">
        <title>Coniella lustricola, a new species from submerged detritus.</title>
        <authorList>
            <person name="Raudabaugh D.B."/>
            <person name="Iturriaga T."/>
            <person name="Carver A."/>
            <person name="Mondo S."/>
            <person name="Pangilinan J."/>
            <person name="Lipzen A."/>
            <person name="He G."/>
            <person name="Amirebrahimi M."/>
            <person name="Grigoriev I.V."/>
            <person name="Miller A.N."/>
        </authorList>
    </citation>
    <scope>NUCLEOTIDE SEQUENCE [LARGE SCALE GENOMIC DNA]</scope>
    <source>
        <strain evidence="2 3">B22-T-1</strain>
    </source>
</reference>
<name>A0A2T2ZYD6_9PEZI</name>